<evidence type="ECO:0000313" key="3">
    <source>
        <dbReference type="Proteomes" id="UP000307087"/>
    </source>
</evidence>
<dbReference type="RefSeq" id="WP_136561848.1">
    <property type="nucleotide sequence ID" value="NZ_BAABLS010000001.1"/>
</dbReference>
<gene>
    <name evidence="2" type="ORF">E9934_05515</name>
</gene>
<evidence type="ECO:0000313" key="2">
    <source>
        <dbReference type="EMBL" id="THV17913.1"/>
    </source>
</evidence>
<dbReference type="OrthoDB" id="8871309at2"/>
<dbReference type="GO" id="GO:0016787">
    <property type="term" value="F:hydrolase activity"/>
    <property type="evidence" value="ECO:0007669"/>
    <property type="project" value="UniProtKB-KW"/>
</dbReference>
<sequence>MRQDPTIIEAIALATAVVDELVVATARDTHHAVTDRVHGLLRRGLGPAGTPAELLHRGISGTVYGAVGLGLRGASRGLARVADSGHGPGLEEGPRGRFVSSAINGLIGEELRRERPRLAIEMGVRRHGHDVRLTRPDVAAAFPRATGQLVVFLHGLCETEDYWRRHRDRTGATYGETLAGHGWTPVYLRANTGLPLRENGVVLASLLQRLVDVWPTDVTRIALVGHSLGGLVIRASSAVIADGEAPAAWTRLVSDVVTLGTPHLGSWFAVSADRASRRMSRIPEVAPFGRIIDRQAPGIHDLIEGLAHDVPPLPHARYRLVSASLSGSPRHPVARSLGDLLVTPLSAVGRDRQGTDLFPDASTLHVGRADHFDLLNHPEIHRALVEWLVEPAREVPAPVPASAG</sequence>
<dbReference type="SUPFAM" id="SSF53474">
    <property type="entry name" value="alpha/beta-Hydrolases"/>
    <property type="match status" value="1"/>
</dbReference>
<dbReference type="Pfam" id="PF05057">
    <property type="entry name" value="DUF676"/>
    <property type="match status" value="1"/>
</dbReference>
<comment type="caution">
    <text evidence="2">The sequence shown here is derived from an EMBL/GenBank/DDBJ whole genome shotgun (WGS) entry which is preliminary data.</text>
</comment>
<dbReference type="AlphaFoldDB" id="A0A4S8NLP9"/>
<dbReference type="EMBL" id="STGW01000002">
    <property type="protein sequence ID" value="THV17913.1"/>
    <property type="molecule type" value="Genomic_DNA"/>
</dbReference>
<evidence type="ECO:0000259" key="1">
    <source>
        <dbReference type="Pfam" id="PF05057"/>
    </source>
</evidence>
<accession>A0A4S8NLP9</accession>
<dbReference type="InterPro" id="IPR029058">
    <property type="entry name" value="AB_hydrolase_fold"/>
</dbReference>
<keyword evidence="3" id="KW-1185">Reference proteome</keyword>
<reference evidence="2 3" key="1">
    <citation type="journal article" date="2009" name="Int. J. Syst. Evol. Microbiol.">
        <title>Nocardioides caeni sp. nov., isolated from wastewater.</title>
        <authorList>
            <person name="Yoon J.H."/>
            <person name="Kang S.J."/>
            <person name="Park S."/>
            <person name="Kim W."/>
            <person name="Oh T.K."/>
        </authorList>
    </citation>
    <scope>NUCLEOTIDE SEQUENCE [LARGE SCALE GENOMIC DNA]</scope>
    <source>
        <strain evidence="2 3">DSM 23134</strain>
    </source>
</reference>
<dbReference type="InterPro" id="IPR007751">
    <property type="entry name" value="DUF676_lipase-like"/>
</dbReference>
<keyword evidence="2" id="KW-0378">Hydrolase</keyword>
<protein>
    <submittedName>
        <fullName evidence="2">Alpha/beta hydrolase</fullName>
    </submittedName>
</protein>
<name>A0A4S8NLP9_9ACTN</name>
<dbReference type="Proteomes" id="UP000307087">
    <property type="component" value="Unassembled WGS sequence"/>
</dbReference>
<organism evidence="2 3">
    <name type="scientific">Nocardioides caeni</name>
    <dbReference type="NCBI Taxonomy" id="574700"/>
    <lineage>
        <taxon>Bacteria</taxon>
        <taxon>Bacillati</taxon>
        <taxon>Actinomycetota</taxon>
        <taxon>Actinomycetes</taxon>
        <taxon>Propionibacteriales</taxon>
        <taxon>Nocardioidaceae</taxon>
        <taxon>Nocardioides</taxon>
    </lineage>
</organism>
<feature type="domain" description="DUF676" evidence="1">
    <location>
        <begin position="149"/>
        <end position="269"/>
    </location>
</feature>
<proteinExistence type="predicted"/>
<dbReference type="Gene3D" id="3.40.50.1820">
    <property type="entry name" value="alpha/beta hydrolase"/>
    <property type="match status" value="1"/>
</dbReference>